<evidence type="ECO:0000256" key="2">
    <source>
        <dbReference type="ARBA" id="ARBA00022475"/>
    </source>
</evidence>
<dbReference type="AlphaFoldDB" id="A0A9D1CRB8"/>
<keyword evidence="7 8" id="KW-0472">Membrane</keyword>
<feature type="signal peptide" evidence="9">
    <location>
        <begin position="1"/>
        <end position="21"/>
    </location>
</feature>
<dbReference type="InterPro" id="IPR038731">
    <property type="entry name" value="RgtA/B/C-like"/>
</dbReference>
<proteinExistence type="predicted"/>
<evidence type="ECO:0000256" key="7">
    <source>
        <dbReference type="ARBA" id="ARBA00023136"/>
    </source>
</evidence>
<evidence type="ECO:0000256" key="4">
    <source>
        <dbReference type="ARBA" id="ARBA00022679"/>
    </source>
</evidence>
<evidence type="ECO:0000259" key="10">
    <source>
        <dbReference type="Pfam" id="PF13231"/>
    </source>
</evidence>
<dbReference type="PANTHER" id="PTHR33908:SF11">
    <property type="entry name" value="MEMBRANE PROTEIN"/>
    <property type="match status" value="1"/>
</dbReference>
<feature type="transmembrane region" description="Helical" evidence="8">
    <location>
        <begin position="49"/>
        <end position="72"/>
    </location>
</feature>
<keyword evidence="4" id="KW-0808">Transferase</keyword>
<organism evidence="11 12">
    <name type="scientific">Candidatus Onthenecus intestinigallinarum</name>
    <dbReference type="NCBI Taxonomy" id="2840875"/>
    <lineage>
        <taxon>Bacteria</taxon>
        <taxon>Bacillati</taxon>
        <taxon>Bacillota</taxon>
        <taxon>Clostridia</taxon>
        <taxon>Eubacteriales</taxon>
        <taxon>Candidatus Onthenecus</taxon>
    </lineage>
</organism>
<keyword evidence="2" id="KW-1003">Cell membrane</keyword>
<dbReference type="Pfam" id="PF13231">
    <property type="entry name" value="PMT_2"/>
    <property type="match status" value="1"/>
</dbReference>
<dbReference type="InterPro" id="IPR050297">
    <property type="entry name" value="LipidA_mod_glycosyltrf_83"/>
</dbReference>
<evidence type="ECO:0000256" key="9">
    <source>
        <dbReference type="SAM" id="SignalP"/>
    </source>
</evidence>
<dbReference type="Proteomes" id="UP000886887">
    <property type="component" value="Unassembled WGS sequence"/>
</dbReference>
<protein>
    <submittedName>
        <fullName evidence="11">Glycosyltransferase family 39 protein</fullName>
    </submittedName>
</protein>
<sequence length="563" mass="59285">MILSLSFLAAACLLCALGASPAVCGALDRMGPLRRLRAGSDRLLSRLEWPLFALLLAAALALRVCQALPGIGADEMLIAVQGRALLGTGADLSGVPFPAFLPGYASSTAMGPLLPLLTAPFTALLGMTELAVRLPAQLIALLSLALSYLLARRIGGRRMALFALLALALSPWHVMASRFLNAGMAALCMVALCALLLACGRYTAAGVALGLSMYVSDGLWLVAPAMQLFAVLYLPLVRRVPLRRLLPGLLLFLLVLLPALCTIAVNALDLPSFRLLLATIPRLPTAPQTLTTIFSQGFSFDALEGTAVSLLEWLVCAVKLDEFGGTNAYIPYEGGLVFLFTLPLLAGGLLCALSRARAGRARFALLAMLFAACALPRLLCPTVSIEHMLPLLLPTALLAALCASEISRRLRLVGTPALCALYAAATLALVPAVYGEDFVYSVESEFRAGFMPAAEYARAQAPEHIIVTNALYPCVDSQHLGEAMARFALDLPADASVGDGAPVQVAGLSGRDLSPVEGTVYLASMNDLDYFDWDAYDIQDFGLYTVFTPLEAGAAGAGDSEGA</sequence>
<evidence type="ECO:0000313" key="11">
    <source>
        <dbReference type="EMBL" id="HIQ71329.1"/>
    </source>
</evidence>
<dbReference type="PANTHER" id="PTHR33908">
    <property type="entry name" value="MANNOSYLTRANSFERASE YKCB-RELATED"/>
    <property type="match status" value="1"/>
</dbReference>
<keyword evidence="5 8" id="KW-0812">Transmembrane</keyword>
<feature type="transmembrane region" description="Helical" evidence="8">
    <location>
        <begin position="218"/>
        <end position="237"/>
    </location>
</feature>
<keyword evidence="6 8" id="KW-1133">Transmembrane helix</keyword>
<feature type="transmembrane region" description="Helical" evidence="8">
    <location>
        <begin position="130"/>
        <end position="151"/>
    </location>
</feature>
<dbReference type="EMBL" id="DVFJ01000010">
    <property type="protein sequence ID" value="HIQ71329.1"/>
    <property type="molecule type" value="Genomic_DNA"/>
</dbReference>
<evidence type="ECO:0000256" key="3">
    <source>
        <dbReference type="ARBA" id="ARBA00022676"/>
    </source>
</evidence>
<feature type="transmembrane region" description="Helical" evidence="8">
    <location>
        <begin position="363"/>
        <end position="379"/>
    </location>
</feature>
<keyword evidence="9" id="KW-0732">Signal</keyword>
<reference evidence="11" key="2">
    <citation type="journal article" date="2021" name="PeerJ">
        <title>Extensive microbial diversity within the chicken gut microbiome revealed by metagenomics and culture.</title>
        <authorList>
            <person name="Gilroy R."/>
            <person name="Ravi A."/>
            <person name="Getino M."/>
            <person name="Pursley I."/>
            <person name="Horton D.L."/>
            <person name="Alikhan N.F."/>
            <person name="Baker D."/>
            <person name="Gharbi K."/>
            <person name="Hall N."/>
            <person name="Watson M."/>
            <person name="Adriaenssens E.M."/>
            <person name="Foster-Nyarko E."/>
            <person name="Jarju S."/>
            <person name="Secka A."/>
            <person name="Antonio M."/>
            <person name="Oren A."/>
            <person name="Chaudhuri R.R."/>
            <person name="La Ragione R."/>
            <person name="Hildebrand F."/>
            <person name="Pallen M.J."/>
        </authorList>
    </citation>
    <scope>NUCLEOTIDE SEQUENCE</scope>
    <source>
        <strain evidence="11">ChiSxjej2B14-6234</strain>
    </source>
</reference>
<feature type="transmembrane region" description="Helical" evidence="8">
    <location>
        <begin position="179"/>
        <end position="198"/>
    </location>
</feature>
<feature type="transmembrane region" description="Helical" evidence="8">
    <location>
        <begin position="329"/>
        <end position="351"/>
    </location>
</feature>
<feature type="domain" description="Glycosyltransferase RgtA/B/C/D-like" evidence="10">
    <location>
        <begin position="112"/>
        <end position="259"/>
    </location>
</feature>
<comment type="subcellular location">
    <subcellularLocation>
        <location evidence="1">Cell membrane</location>
        <topology evidence="1">Multi-pass membrane protein</topology>
    </subcellularLocation>
</comment>
<dbReference type="GO" id="GO:0005886">
    <property type="term" value="C:plasma membrane"/>
    <property type="evidence" value="ECO:0007669"/>
    <property type="project" value="UniProtKB-SubCell"/>
</dbReference>
<evidence type="ECO:0000256" key="5">
    <source>
        <dbReference type="ARBA" id="ARBA00022692"/>
    </source>
</evidence>
<reference evidence="11" key="1">
    <citation type="submission" date="2020-10" db="EMBL/GenBank/DDBJ databases">
        <authorList>
            <person name="Gilroy R."/>
        </authorList>
    </citation>
    <scope>NUCLEOTIDE SEQUENCE</scope>
    <source>
        <strain evidence="11">ChiSxjej2B14-6234</strain>
    </source>
</reference>
<name>A0A9D1CRB8_9FIRM</name>
<evidence type="ECO:0000256" key="8">
    <source>
        <dbReference type="SAM" id="Phobius"/>
    </source>
</evidence>
<feature type="chain" id="PRO_5039349071" evidence="9">
    <location>
        <begin position="22"/>
        <end position="563"/>
    </location>
</feature>
<keyword evidence="3" id="KW-0328">Glycosyltransferase</keyword>
<comment type="caution">
    <text evidence="11">The sequence shown here is derived from an EMBL/GenBank/DDBJ whole genome shotgun (WGS) entry which is preliminary data.</text>
</comment>
<evidence type="ECO:0000313" key="12">
    <source>
        <dbReference type="Proteomes" id="UP000886887"/>
    </source>
</evidence>
<dbReference type="GO" id="GO:0009103">
    <property type="term" value="P:lipopolysaccharide biosynthetic process"/>
    <property type="evidence" value="ECO:0007669"/>
    <property type="project" value="UniProtKB-ARBA"/>
</dbReference>
<gene>
    <name evidence="11" type="ORF">IAB73_03850</name>
</gene>
<evidence type="ECO:0000256" key="1">
    <source>
        <dbReference type="ARBA" id="ARBA00004651"/>
    </source>
</evidence>
<evidence type="ECO:0000256" key="6">
    <source>
        <dbReference type="ARBA" id="ARBA00022989"/>
    </source>
</evidence>
<accession>A0A9D1CRB8</accession>
<feature type="transmembrane region" description="Helical" evidence="8">
    <location>
        <begin position="249"/>
        <end position="268"/>
    </location>
</feature>
<dbReference type="GO" id="GO:0016763">
    <property type="term" value="F:pentosyltransferase activity"/>
    <property type="evidence" value="ECO:0007669"/>
    <property type="project" value="TreeGrafter"/>
</dbReference>